<dbReference type="GO" id="GO:0016020">
    <property type="term" value="C:membrane"/>
    <property type="evidence" value="ECO:0007669"/>
    <property type="project" value="UniProtKB-SubCell"/>
</dbReference>
<feature type="transmembrane region" description="Helical" evidence="6">
    <location>
        <begin position="113"/>
        <end position="133"/>
    </location>
</feature>
<gene>
    <name evidence="7" type="ORF">BGZ80_009744</name>
</gene>
<sequence length="534" mass="59135">MSRFMARLESPSYGRLHHRKRVAQAASEERTSLSNLPNSKKTTTPVMTTTSLPETSTTTTSVSTTTTTTTTTATSTTTITTTTSASPSTTISSSGSTINNENNSFDSSNTTGIIIGVVLGAAVVVLAAVGLLLKQRRRNKRQREESPKQRTIGNNTNGQLALGGGRSPDHNYSHRRVGSSYLGDLPAVSTEKEKEKEDGETNNEHLTQQQEEHEQIKQHQPDWWSKKSPLEYFQQVPPMEELYRKIDRTESTQHELQSNGEQPIRAAGVTSGSEQTPVEIVVNSREGTPSQRADRTKRMAIHENVQQPSQLYPLPSQRQRRRMQSQPQKSQSPVRPFSPIESDFSNHLKTSDEPRERKFVPCTYYPPPPVNISTNPYYRPPPPANFSAPSPGPFERRQEPTAQPSEGFYDSLEDEQFETQDIPSTSSSPPPIPKATRPISIIDPMMIPMAMDRRTASQSDQGYSTQTDQTTPSIYSNHFPSPPHSIPGILVGPWGVTPIASSDSDISDSIYGSNEPRMGGRMPRLTRKSNGETM</sequence>
<feature type="compositionally biased region" description="Low complexity" evidence="5">
    <location>
        <begin position="306"/>
        <end position="317"/>
    </location>
</feature>
<evidence type="ECO:0000256" key="5">
    <source>
        <dbReference type="SAM" id="MobiDB-lite"/>
    </source>
</evidence>
<keyword evidence="8" id="KW-1185">Reference proteome</keyword>
<comment type="subcellular location">
    <subcellularLocation>
        <location evidence="1">Membrane</location>
        <topology evidence="1">Single-pass membrane protein</topology>
    </subcellularLocation>
</comment>
<dbReference type="EMBL" id="JAAAID010000061">
    <property type="protein sequence ID" value="KAG0023341.1"/>
    <property type="molecule type" value="Genomic_DNA"/>
</dbReference>
<feature type="region of interest" description="Disordered" evidence="5">
    <location>
        <begin position="1"/>
        <end position="103"/>
    </location>
</feature>
<comment type="caution">
    <text evidence="7">The sequence shown here is derived from an EMBL/GenBank/DDBJ whole genome shotgun (WGS) entry which is preliminary data.</text>
</comment>
<keyword evidence="3 6" id="KW-1133">Transmembrane helix</keyword>
<evidence type="ECO:0000256" key="6">
    <source>
        <dbReference type="SAM" id="Phobius"/>
    </source>
</evidence>
<feature type="region of interest" description="Disordered" evidence="5">
    <location>
        <begin position="503"/>
        <end position="534"/>
    </location>
</feature>
<dbReference type="PANTHER" id="PTHR15549">
    <property type="entry name" value="PAIRED IMMUNOGLOBULIN-LIKE TYPE 2 RECEPTOR"/>
    <property type="match status" value="1"/>
</dbReference>
<feature type="region of interest" description="Disordered" evidence="5">
    <location>
        <begin position="137"/>
        <end position="221"/>
    </location>
</feature>
<feature type="compositionally biased region" description="Polar residues" evidence="5">
    <location>
        <begin position="32"/>
        <end position="41"/>
    </location>
</feature>
<feature type="compositionally biased region" description="Basic and acidic residues" evidence="5">
    <location>
        <begin position="210"/>
        <end position="221"/>
    </location>
</feature>
<dbReference type="OrthoDB" id="2449625at2759"/>
<feature type="compositionally biased region" description="Polar residues" evidence="5">
    <location>
        <begin position="456"/>
        <end position="479"/>
    </location>
</feature>
<evidence type="ECO:0000256" key="1">
    <source>
        <dbReference type="ARBA" id="ARBA00004167"/>
    </source>
</evidence>
<dbReference type="GO" id="GO:0071944">
    <property type="term" value="C:cell periphery"/>
    <property type="evidence" value="ECO:0007669"/>
    <property type="project" value="UniProtKB-ARBA"/>
</dbReference>
<evidence type="ECO:0000256" key="2">
    <source>
        <dbReference type="ARBA" id="ARBA00022692"/>
    </source>
</evidence>
<dbReference type="Proteomes" id="UP000703661">
    <property type="component" value="Unassembled WGS sequence"/>
</dbReference>
<organism evidence="7 8">
    <name type="scientific">Entomortierella chlamydospora</name>
    <dbReference type="NCBI Taxonomy" id="101097"/>
    <lineage>
        <taxon>Eukaryota</taxon>
        <taxon>Fungi</taxon>
        <taxon>Fungi incertae sedis</taxon>
        <taxon>Mucoromycota</taxon>
        <taxon>Mortierellomycotina</taxon>
        <taxon>Mortierellomycetes</taxon>
        <taxon>Mortierellales</taxon>
        <taxon>Mortierellaceae</taxon>
        <taxon>Entomortierella</taxon>
    </lineage>
</organism>
<evidence type="ECO:0000313" key="8">
    <source>
        <dbReference type="Proteomes" id="UP000703661"/>
    </source>
</evidence>
<proteinExistence type="predicted"/>
<keyword evidence="2 6" id="KW-0812">Transmembrane</keyword>
<protein>
    <submittedName>
        <fullName evidence="7">Uncharacterized protein</fullName>
    </submittedName>
</protein>
<feature type="compositionally biased region" description="Polar residues" evidence="5">
    <location>
        <begin position="149"/>
        <end position="159"/>
    </location>
</feature>
<evidence type="ECO:0000313" key="7">
    <source>
        <dbReference type="EMBL" id="KAG0023341.1"/>
    </source>
</evidence>
<feature type="compositionally biased region" description="Basic and acidic residues" evidence="5">
    <location>
        <begin position="344"/>
        <end position="359"/>
    </location>
</feature>
<reference evidence="7" key="1">
    <citation type="journal article" date="2020" name="Fungal Divers.">
        <title>Resolving the Mortierellaceae phylogeny through synthesis of multi-gene phylogenetics and phylogenomics.</title>
        <authorList>
            <person name="Vandepol N."/>
            <person name="Liber J."/>
            <person name="Desiro A."/>
            <person name="Na H."/>
            <person name="Kennedy M."/>
            <person name="Barry K."/>
            <person name="Grigoriev I.V."/>
            <person name="Miller A.N."/>
            <person name="O'Donnell K."/>
            <person name="Stajich J.E."/>
            <person name="Bonito G."/>
        </authorList>
    </citation>
    <scope>NUCLEOTIDE SEQUENCE</scope>
    <source>
        <strain evidence="7">NRRL 2769</strain>
    </source>
</reference>
<dbReference type="InterPro" id="IPR051694">
    <property type="entry name" value="Immunoregulatory_rcpt-like"/>
</dbReference>
<feature type="compositionally biased region" description="Low complexity" evidence="5">
    <location>
        <begin position="324"/>
        <end position="335"/>
    </location>
</feature>
<feature type="compositionally biased region" description="Basic and acidic residues" evidence="5">
    <location>
        <begin position="190"/>
        <end position="203"/>
    </location>
</feature>
<feature type="compositionally biased region" description="Low complexity" evidence="5">
    <location>
        <begin position="42"/>
        <end position="97"/>
    </location>
</feature>
<accession>A0A9P6T461</accession>
<evidence type="ECO:0000256" key="4">
    <source>
        <dbReference type="ARBA" id="ARBA00023136"/>
    </source>
</evidence>
<name>A0A9P6T461_9FUNG</name>
<evidence type="ECO:0000256" key="3">
    <source>
        <dbReference type="ARBA" id="ARBA00022989"/>
    </source>
</evidence>
<dbReference type="AlphaFoldDB" id="A0A9P6T461"/>
<feature type="compositionally biased region" description="Low complexity" evidence="5">
    <location>
        <begin position="437"/>
        <end position="450"/>
    </location>
</feature>
<dbReference type="PANTHER" id="PTHR15549:SF30">
    <property type="entry name" value="MID2 DOMAIN-CONTAINING PROTEIN"/>
    <property type="match status" value="1"/>
</dbReference>
<feature type="compositionally biased region" description="Basic and acidic residues" evidence="5">
    <location>
        <begin position="292"/>
        <end position="301"/>
    </location>
</feature>
<keyword evidence="4 6" id="KW-0472">Membrane</keyword>
<feature type="region of interest" description="Disordered" evidence="5">
    <location>
        <begin position="250"/>
        <end position="481"/>
    </location>
</feature>